<dbReference type="InterPro" id="IPR009057">
    <property type="entry name" value="Homeodomain-like_sf"/>
</dbReference>
<dbReference type="GO" id="GO:0003700">
    <property type="term" value="F:DNA-binding transcription factor activity"/>
    <property type="evidence" value="ECO:0007669"/>
    <property type="project" value="TreeGrafter"/>
</dbReference>
<dbReference type="InterPro" id="IPR023772">
    <property type="entry name" value="DNA-bd_HTH_TetR-type_CS"/>
</dbReference>
<evidence type="ECO:0000313" key="7">
    <source>
        <dbReference type="Proteomes" id="UP000613743"/>
    </source>
</evidence>
<reference evidence="6" key="1">
    <citation type="journal article" date="2014" name="Int. J. Syst. Evol. Microbiol.">
        <title>Complete genome sequence of Corynebacterium casei LMG S-19264T (=DSM 44701T), isolated from a smear-ripened cheese.</title>
        <authorList>
            <consortium name="US DOE Joint Genome Institute (JGI-PGF)"/>
            <person name="Walter F."/>
            <person name="Albersmeier A."/>
            <person name="Kalinowski J."/>
            <person name="Ruckert C."/>
        </authorList>
    </citation>
    <scope>NUCLEOTIDE SEQUENCE</scope>
    <source>
        <strain evidence="6">JCM 30804</strain>
    </source>
</reference>
<organism evidence="6 7">
    <name type="scientific">Shewanella gelidii</name>
    <dbReference type="NCBI Taxonomy" id="1642821"/>
    <lineage>
        <taxon>Bacteria</taxon>
        <taxon>Pseudomonadati</taxon>
        <taxon>Pseudomonadota</taxon>
        <taxon>Gammaproteobacteria</taxon>
        <taxon>Alteromonadales</taxon>
        <taxon>Shewanellaceae</taxon>
        <taxon>Shewanella</taxon>
    </lineage>
</organism>
<keyword evidence="3" id="KW-0804">Transcription</keyword>
<evidence type="ECO:0000256" key="1">
    <source>
        <dbReference type="ARBA" id="ARBA00023015"/>
    </source>
</evidence>
<sequence length="203" mass="22735">MNSQKLTLTERKRLAIIDAAIEEFHECGFQGSSMDKISARAQVSKRTVYNHFASKEVLFSEIMAQVWEKALAATCYPYSKTAPLATQLYDIAMQEAALLRSEAHMRMSRLVIAECFHSADMVQQNLAKLSVAESGLIVWLKAAQEDGRLKPLDYEMASTQFIGLIKSFAFWPQVITQAPQLDDAATKAIVESSVSMFLKQYQA</sequence>
<dbReference type="SUPFAM" id="SSF48498">
    <property type="entry name" value="Tetracyclin repressor-like, C-terminal domain"/>
    <property type="match status" value="1"/>
</dbReference>
<reference evidence="6" key="2">
    <citation type="submission" date="2020-09" db="EMBL/GenBank/DDBJ databases">
        <authorList>
            <person name="Sun Q."/>
            <person name="Ohkuma M."/>
        </authorList>
    </citation>
    <scope>NUCLEOTIDE SEQUENCE</scope>
    <source>
        <strain evidence="6">JCM 30804</strain>
    </source>
</reference>
<dbReference type="GO" id="GO:0000976">
    <property type="term" value="F:transcription cis-regulatory region binding"/>
    <property type="evidence" value="ECO:0007669"/>
    <property type="project" value="TreeGrafter"/>
</dbReference>
<evidence type="ECO:0000256" key="3">
    <source>
        <dbReference type="ARBA" id="ARBA00023163"/>
    </source>
</evidence>
<evidence type="ECO:0000313" key="6">
    <source>
        <dbReference type="EMBL" id="GGI87687.1"/>
    </source>
</evidence>
<dbReference type="EMBL" id="BMPZ01000008">
    <property type="protein sequence ID" value="GGI87687.1"/>
    <property type="molecule type" value="Genomic_DNA"/>
</dbReference>
<keyword evidence="1" id="KW-0805">Transcription regulation</keyword>
<dbReference type="Gene3D" id="1.10.357.10">
    <property type="entry name" value="Tetracycline Repressor, domain 2"/>
    <property type="match status" value="1"/>
</dbReference>
<accession>A0A917JWC8</accession>
<dbReference type="FunFam" id="1.10.10.60:FF:000141">
    <property type="entry name" value="TetR family transcriptional regulator"/>
    <property type="match status" value="1"/>
</dbReference>
<protein>
    <submittedName>
        <fullName evidence="6">TetR family transcriptional regulator</fullName>
    </submittedName>
</protein>
<dbReference type="InterPro" id="IPR050109">
    <property type="entry name" value="HTH-type_TetR-like_transc_reg"/>
</dbReference>
<keyword evidence="2 4" id="KW-0238">DNA-binding</keyword>
<evidence type="ECO:0000259" key="5">
    <source>
        <dbReference type="PROSITE" id="PS50977"/>
    </source>
</evidence>
<dbReference type="RefSeq" id="WP_188921660.1">
    <property type="nucleotide sequence ID" value="NZ_BMPZ01000008.1"/>
</dbReference>
<dbReference type="InterPro" id="IPR001647">
    <property type="entry name" value="HTH_TetR"/>
</dbReference>
<dbReference type="PANTHER" id="PTHR30055">
    <property type="entry name" value="HTH-TYPE TRANSCRIPTIONAL REGULATOR RUTR"/>
    <property type="match status" value="1"/>
</dbReference>
<dbReference type="Pfam" id="PF00440">
    <property type="entry name" value="TetR_N"/>
    <property type="match status" value="1"/>
</dbReference>
<dbReference type="PRINTS" id="PR00455">
    <property type="entry name" value="HTHTETR"/>
</dbReference>
<dbReference type="AlphaFoldDB" id="A0A917JWC8"/>
<dbReference type="InterPro" id="IPR036271">
    <property type="entry name" value="Tet_transcr_reg_TetR-rel_C_sf"/>
</dbReference>
<dbReference type="PANTHER" id="PTHR30055:SF224">
    <property type="entry name" value="TRANSCRIPTIONAL REGULATOR TETR FAMILY"/>
    <property type="match status" value="1"/>
</dbReference>
<name>A0A917JWC8_9GAMM</name>
<gene>
    <name evidence="6" type="ORF">GCM10009332_26250</name>
</gene>
<proteinExistence type="predicted"/>
<comment type="caution">
    <text evidence="6">The sequence shown here is derived from an EMBL/GenBank/DDBJ whole genome shotgun (WGS) entry which is preliminary data.</text>
</comment>
<keyword evidence="7" id="KW-1185">Reference proteome</keyword>
<dbReference type="InterPro" id="IPR039536">
    <property type="entry name" value="TetR_C_Proteobacteria"/>
</dbReference>
<dbReference type="Gene3D" id="1.10.10.60">
    <property type="entry name" value="Homeodomain-like"/>
    <property type="match status" value="1"/>
</dbReference>
<evidence type="ECO:0000256" key="2">
    <source>
        <dbReference type="ARBA" id="ARBA00023125"/>
    </source>
</evidence>
<dbReference type="Proteomes" id="UP000613743">
    <property type="component" value="Unassembled WGS sequence"/>
</dbReference>
<feature type="domain" description="HTH tetR-type" evidence="5">
    <location>
        <begin position="10"/>
        <end position="70"/>
    </location>
</feature>
<dbReference type="Pfam" id="PF14246">
    <property type="entry name" value="TetR_C_7"/>
    <property type="match status" value="1"/>
</dbReference>
<dbReference type="SUPFAM" id="SSF46689">
    <property type="entry name" value="Homeodomain-like"/>
    <property type="match status" value="1"/>
</dbReference>
<dbReference type="PROSITE" id="PS50977">
    <property type="entry name" value="HTH_TETR_2"/>
    <property type="match status" value="1"/>
</dbReference>
<dbReference type="PROSITE" id="PS01081">
    <property type="entry name" value="HTH_TETR_1"/>
    <property type="match status" value="1"/>
</dbReference>
<feature type="DNA-binding region" description="H-T-H motif" evidence="4">
    <location>
        <begin position="33"/>
        <end position="52"/>
    </location>
</feature>
<evidence type="ECO:0000256" key="4">
    <source>
        <dbReference type="PROSITE-ProRule" id="PRU00335"/>
    </source>
</evidence>